<protein>
    <recommendedName>
        <fullName evidence="6">DUF642 domain-containing protein</fullName>
    </recommendedName>
</protein>
<evidence type="ECO:0000313" key="7">
    <source>
        <dbReference type="EMBL" id="KAG5550268.1"/>
    </source>
</evidence>
<evidence type="ECO:0000259" key="6">
    <source>
        <dbReference type="Pfam" id="PF04862"/>
    </source>
</evidence>
<organism evidence="7 8">
    <name type="scientific">Rhododendron griersonianum</name>
    <dbReference type="NCBI Taxonomy" id="479676"/>
    <lineage>
        <taxon>Eukaryota</taxon>
        <taxon>Viridiplantae</taxon>
        <taxon>Streptophyta</taxon>
        <taxon>Embryophyta</taxon>
        <taxon>Tracheophyta</taxon>
        <taxon>Spermatophyta</taxon>
        <taxon>Magnoliopsida</taxon>
        <taxon>eudicotyledons</taxon>
        <taxon>Gunneridae</taxon>
        <taxon>Pentapetalae</taxon>
        <taxon>asterids</taxon>
        <taxon>Ericales</taxon>
        <taxon>Ericaceae</taxon>
        <taxon>Ericoideae</taxon>
        <taxon>Rhodoreae</taxon>
        <taxon>Rhododendron</taxon>
    </lineage>
</organism>
<comment type="subcellular location">
    <subcellularLocation>
        <location evidence="1">Cell envelope</location>
    </subcellularLocation>
    <subcellularLocation>
        <location evidence="2">Secreted</location>
    </subcellularLocation>
</comment>
<reference evidence="7" key="1">
    <citation type="submission" date="2020-08" db="EMBL/GenBank/DDBJ databases">
        <title>Plant Genome Project.</title>
        <authorList>
            <person name="Zhang R.-G."/>
        </authorList>
    </citation>
    <scope>NUCLEOTIDE SEQUENCE</scope>
    <source>
        <strain evidence="7">WSP0</strain>
        <tissue evidence="7">Leaf</tissue>
    </source>
</reference>
<dbReference type="Proteomes" id="UP000823749">
    <property type="component" value="Chromosome 5"/>
</dbReference>
<dbReference type="GO" id="GO:0005886">
    <property type="term" value="C:plasma membrane"/>
    <property type="evidence" value="ECO:0007669"/>
    <property type="project" value="TreeGrafter"/>
</dbReference>
<dbReference type="PANTHER" id="PTHR31265:SF1">
    <property type="entry name" value="OS01G0756600 PROTEIN"/>
    <property type="match status" value="1"/>
</dbReference>
<proteinExistence type="predicted"/>
<name>A0AAV6KCQ2_9ERIC</name>
<gene>
    <name evidence="7" type="ORF">RHGRI_015282</name>
</gene>
<keyword evidence="8" id="KW-1185">Reference proteome</keyword>
<dbReference type="Pfam" id="PF04862">
    <property type="entry name" value="DUF642"/>
    <property type="match status" value="1"/>
</dbReference>
<accession>A0AAV6KCQ2</accession>
<evidence type="ECO:0000256" key="2">
    <source>
        <dbReference type="ARBA" id="ARBA00004613"/>
    </source>
</evidence>
<dbReference type="InterPro" id="IPR006946">
    <property type="entry name" value="DGR2-like_dom"/>
</dbReference>
<feature type="domain" description="DUF642" evidence="6">
    <location>
        <begin position="124"/>
        <end position="198"/>
    </location>
</feature>
<evidence type="ECO:0000256" key="5">
    <source>
        <dbReference type="ARBA" id="ARBA00023180"/>
    </source>
</evidence>
<dbReference type="GO" id="GO:0005576">
    <property type="term" value="C:extracellular region"/>
    <property type="evidence" value="ECO:0007669"/>
    <property type="project" value="UniProtKB-SubCell"/>
</dbReference>
<comment type="caution">
    <text evidence="7">The sequence shown here is derived from an EMBL/GenBank/DDBJ whole genome shotgun (WGS) entry which is preliminary data.</text>
</comment>
<dbReference type="AlphaFoldDB" id="A0AAV6KCQ2"/>
<evidence type="ECO:0000256" key="3">
    <source>
        <dbReference type="ARBA" id="ARBA00022525"/>
    </source>
</evidence>
<keyword evidence="4" id="KW-0732">Signal</keyword>
<sequence>MIKSHKLSLMGIVEAKLRLDNVDNTVRHCFPPHWSVFHNAASGCVARIVLGWDTQLFTVDLILSDAQVMVVKLVTLAKEVFYVSCVYGHNSMVDRRHLWQAMRLTTQRRLRDPTIGRLLSSSASADDPTTIPSWKSNGTVELIDSGQKQGGLILIVPQGSHAVRLGNDAEISQEVSGVEKGLVYSVMFAVARMCSRRERRMEEETMGLGAIDLGLQ</sequence>
<evidence type="ECO:0000256" key="1">
    <source>
        <dbReference type="ARBA" id="ARBA00004196"/>
    </source>
</evidence>
<keyword evidence="5" id="KW-0325">Glycoprotein</keyword>
<keyword evidence="3" id="KW-0964">Secreted</keyword>
<dbReference type="InterPro" id="IPR052437">
    <property type="entry name" value="Pectin_Meth_Modulator"/>
</dbReference>
<dbReference type="EMBL" id="JACTNZ010000005">
    <property type="protein sequence ID" value="KAG5550268.1"/>
    <property type="molecule type" value="Genomic_DNA"/>
</dbReference>
<dbReference type="PANTHER" id="PTHR31265">
    <property type="entry name" value="OS02G0527500 PROTEIN-RELATED"/>
    <property type="match status" value="1"/>
</dbReference>
<evidence type="ECO:0000256" key="4">
    <source>
        <dbReference type="ARBA" id="ARBA00022729"/>
    </source>
</evidence>
<evidence type="ECO:0000313" key="8">
    <source>
        <dbReference type="Proteomes" id="UP000823749"/>
    </source>
</evidence>